<accession>A0A6N6M4F4</accession>
<sequence>MPGKKKLARFAQMKEFPNTIEPALHEIKNEGERNFKSHYLKGKWHEEVYENKNPLVLELGCGKGEYSVGLGRKFPDKNFLGVDIKGARIWRGAKTALDENLKNVAFLRTRIDFIDLFFEKGEVDEIWITFPDPQLKERRERKRLTGKMFTDRYKRFLKKGGLVHLKTDNTPLYEYTLEQIKEHGFKLLFETNDLYGKGMENFDESVQEILSIKTHYEGIFSEKGFKIKYIIFQLEE</sequence>
<dbReference type="GO" id="GO:0008176">
    <property type="term" value="F:tRNA (guanine(46)-N7)-methyltransferase activity"/>
    <property type="evidence" value="ECO:0007669"/>
    <property type="project" value="UniProtKB-UniRule"/>
</dbReference>
<dbReference type="CDD" id="cd02440">
    <property type="entry name" value="AdoMet_MTases"/>
    <property type="match status" value="1"/>
</dbReference>
<dbReference type="PROSITE" id="PS51625">
    <property type="entry name" value="SAM_MT_TRMB"/>
    <property type="match status" value="1"/>
</dbReference>
<dbReference type="RefSeq" id="WP_151169510.1">
    <property type="nucleotide sequence ID" value="NZ_WACR01000010.1"/>
</dbReference>
<comment type="caution">
    <text evidence="7">Lacks conserved residue(s) required for the propagation of feature annotation.</text>
</comment>
<feature type="binding site" evidence="7">
    <location>
        <position position="168"/>
    </location>
    <ligand>
        <name>substrate</name>
    </ligand>
</feature>
<dbReference type="EMBL" id="WACR01000010">
    <property type="protein sequence ID" value="KAB1062862.1"/>
    <property type="molecule type" value="Genomic_DNA"/>
</dbReference>
<comment type="pathway">
    <text evidence="7">tRNA modification; N(7)-methylguanine-tRNA biosynthesis.</text>
</comment>
<keyword evidence="6 7" id="KW-0819">tRNA processing</keyword>
<feature type="binding site" evidence="7">
    <location>
        <begin position="214"/>
        <end position="217"/>
    </location>
    <ligand>
        <name>substrate</name>
    </ligand>
</feature>
<evidence type="ECO:0000256" key="5">
    <source>
        <dbReference type="ARBA" id="ARBA00022691"/>
    </source>
</evidence>
<feature type="binding site" evidence="7">
    <location>
        <position position="58"/>
    </location>
    <ligand>
        <name>S-adenosyl-L-methionine</name>
        <dbReference type="ChEBI" id="CHEBI:59789"/>
    </ligand>
</feature>
<dbReference type="AlphaFoldDB" id="A0A6N6M4F4"/>
<dbReference type="SUPFAM" id="SSF53335">
    <property type="entry name" value="S-adenosyl-L-methionine-dependent methyltransferases"/>
    <property type="match status" value="1"/>
</dbReference>
<dbReference type="PANTHER" id="PTHR23417:SF14">
    <property type="entry name" value="PENTACOTRIPEPTIDE-REPEAT REGION OF PRORP DOMAIN-CONTAINING PROTEIN"/>
    <property type="match status" value="1"/>
</dbReference>
<comment type="function">
    <text evidence="2 7">Catalyzes the formation of N(7)-methylguanine at position 46 (m7G46) in tRNA.</text>
</comment>
<evidence type="ECO:0000256" key="2">
    <source>
        <dbReference type="ARBA" id="ARBA00003015"/>
    </source>
</evidence>
<evidence type="ECO:0000256" key="7">
    <source>
        <dbReference type="HAMAP-Rule" id="MF_01057"/>
    </source>
</evidence>
<keyword evidence="4 7" id="KW-0808">Transferase</keyword>
<dbReference type="GO" id="GO:0043527">
    <property type="term" value="C:tRNA methyltransferase complex"/>
    <property type="evidence" value="ECO:0007669"/>
    <property type="project" value="TreeGrafter"/>
</dbReference>
<keyword evidence="9" id="KW-1185">Reference proteome</keyword>
<dbReference type="Gene3D" id="3.40.50.150">
    <property type="entry name" value="Vaccinia Virus protein VP39"/>
    <property type="match status" value="1"/>
</dbReference>
<evidence type="ECO:0000313" key="9">
    <source>
        <dbReference type="Proteomes" id="UP000435357"/>
    </source>
</evidence>
<keyword evidence="5 7" id="KW-0949">S-adenosyl-L-methionine</keyword>
<dbReference type="OrthoDB" id="9802090at2"/>
<dbReference type="InterPro" id="IPR003358">
    <property type="entry name" value="tRNA_(Gua-N-7)_MeTrfase_Trmb"/>
</dbReference>
<reference evidence="8 9" key="1">
    <citation type="submission" date="2019-09" db="EMBL/GenBank/DDBJ databases">
        <title>Genomes of Cryomorphaceae.</title>
        <authorList>
            <person name="Bowman J.P."/>
        </authorList>
    </citation>
    <scope>NUCLEOTIDE SEQUENCE [LARGE SCALE GENOMIC DNA]</scope>
    <source>
        <strain evidence="8 9">KCTC 52047</strain>
    </source>
</reference>
<dbReference type="InterPro" id="IPR029063">
    <property type="entry name" value="SAM-dependent_MTases_sf"/>
</dbReference>
<dbReference type="UniPathway" id="UPA00989"/>
<dbReference type="EC" id="2.1.1.33" evidence="7"/>
<evidence type="ECO:0000256" key="6">
    <source>
        <dbReference type="ARBA" id="ARBA00022694"/>
    </source>
</evidence>
<comment type="catalytic activity">
    <reaction evidence="1 7">
        <text>guanosine(46) in tRNA + S-adenosyl-L-methionine = N(7)-methylguanosine(46) in tRNA + S-adenosyl-L-homocysteine</text>
        <dbReference type="Rhea" id="RHEA:42708"/>
        <dbReference type="Rhea" id="RHEA-COMP:10188"/>
        <dbReference type="Rhea" id="RHEA-COMP:10189"/>
        <dbReference type="ChEBI" id="CHEBI:57856"/>
        <dbReference type="ChEBI" id="CHEBI:59789"/>
        <dbReference type="ChEBI" id="CHEBI:74269"/>
        <dbReference type="ChEBI" id="CHEBI:74480"/>
        <dbReference type="EC" id="2.1.1.33"/>
    </reaction>
</comment>
<dbReference type="NCBIfam" id="TIGR00091">
    <property type="entry name" value="tRNA (guanosine(46)-N7)-methyltransferase TrmB"/>
    <property type="match status" value="1"/>
</dbReference>
<evidence type="ECO:0000256" key="1">
    <source>
        <dbReference type="ARBA" id="ARBA00000142"/>
    </source>
</evidence>
<dbReference type="Proteomes" id="UP000435357">
    <property type="component" value="Unassembled WGS sequence"/>
</dbReference>
<dbReference type="Pfam" id="PF02390">
    <property type="entry name" value="Methyltransf_4"/>
    <property type="match status" value="1"/>
</dbReference>
<evidence type="ECO:0000313" key="8">
    <source>
        <dbReference type="EMBL" id="KAB1062862.1"/>
    </source>
</evidence>
<dbReference type="PANTHER" id="PTHR23417">
    <property type="entry name" value="3-DEOXY-D-MANNO-OCTULOSONIC-ACID TRANSFERASE/TRNA GUANINE-N 7 - -METHYLTRANSFERASE"/>
    <property type="match status" value="1"/>
</dbReference>
<comment type="caution">
    <text evidence="8">The sequence shown here is derived from an EMBL/GenBank/DDBJ whole genome shotgun (WGS) entry which is preliminary data.</text>
</comment>
<dbReference type="InterPro" id="IPR055361">
    <property type="entry name" value="tRNA_methyltr_TrmB_bact"/>
</dbReference>
<proteinExistence type="inferred from homology"/>
<gene>
    <name evidence="7 8" type="primary">trmB</name>
    <name evidence="8" type="ORF">F3059_11790</name>
</gene>
<organism evidence="8 9">
    <name type="scientific">Salibacter halophilus</name>
    <dbReference type="NCBI Taxonomy" id="1803916"/>
    <lineage>
        <taxon>Bacteria</taxon>
        <taxon>Pseudomonadati</taxon>
        <taxon>Bacteroidota</taxon>
        <taxon>Flavobacteriia</taxon>
        <taxon>Flavobacteriales</taxon>
        <taxon>Salibacteraceae</taxon>
        <taxon>Salibacter</taxon>
    </lineage>
</organism>
<feature type="binding site" evidence="7">
    <location>
        <position position="136"/>
    </location>
    <ligand>
        <name>substrate</name>
    </ligand>
</feature>
<evidence type="ECO:0000256" key="3">
    <source>
        <dbReference type="ARBA" id="ARBA00022603"/>
    </source>
</evidence>
<evidence type="ECO:0000256" key="4">
    <source>
        <dbReference type="ARBA" id="ARBA00022679"/>
    </source>
</evidence>
<keyword evidence="3 7" id="KW-0489">Methyltransferase</keyword>
<dbReference type="HAMAP" id="MF_01057">
    <property type="entry name" value="tRNA_methyltr_TrmB"/>
    <property type="match status" value="1"/>
</dbReference>
<feature type="binding site" evidence="7">
    <location>
        <position position="132"/>
    </location>
    <ligand>
        <name>S-adenosyl-L-methionine</name>
        <dbReference type="ChEBI" id="CHEBI:59789"/>
    </ligand>
</feature>
<protein>
    <recommendedName>
        <fullName evidence="7">tRNA (guanine-N(7)-)-methyltransferase</fullName>
        <ecNumber evidence="7">2.1.1.33</ecNumber>
    </recommendedName>
    <alternativeName>
        <fullName evidence="7">tRNA (guanine(46)-N(7))-methyltransferase</fullName>
    </alternativeName>
    <alternativeName>
        <fullName evidence="7">tRNA(m7G46)-methyltransferase</fullName>
    </alternativeName>
</protein>
<feature type="binding site" evidence="7">
    <location>
        <position position="83"/>
    </location>
    <ligand>
        <name>S-adenosyl-L-methionine</name>
        <dbReference type="ChEBI" id="CHEBI:59789"/>
    </ligand>
</feature>
<dbReference type="NCBIfam" id="NF001080">
    <property type="entry name" value="PRK00121.2-2"/>
    <property type="match status" value="1"/>
</dbReference>
<comment type="similarity">
    <text evidence="7">Belongs to the class I-like SAM-binding methyltransferase superfamily. TrmB family.</text>
</comment>
<name>A0A6N6M4F4_9FLAO</name>